<comment type="subcellular location">
    <subcellularLocation>
        <location evidence="1">Endomembrane system</location>
        <topology evidence="1">Multi-pass membrane protein</topology>
    </subcellularLocation>
</comment>
<dbReference type="EMBL" id="VLNY01000001">
    <property type="protein sequence ID" value="KAA0024892.1"/>
    <property type="molecule type" value="Genomic_DNA"/>
</dbReference>
<keyword evidence="4 5" id="KW-0472">Membrane</keyword>
<comment type="caution">
    <text evidence="7">The sequence shown here is derived from an EMBL/GenBank/DDBJ whole genome shotgun (WGS) entry which is preliminary data.</text>
</comment>
<dbReference type="RefSeq" id="WP_149428668.1">
    <property type="nucleotide sequence ID" value="NZ_VLNY01000001.1"/>
</dbReference>
<evidence type="ECO:0000256" key="5">
    <source>
        <dbReference type="SAM" id="Phobius"/>
    </source>
</evidence>
<dbReference type="AlphaFoldDB" id="A0A5A7SI77"/>
<name>A0A5A7SI77_9NOCA</name>
<evidence type="ECO:0000259" key="6">
    <source>
        <dbReference type="Pfam" id="PF02656"/>
    </source>
</evidence>
<accession>A0A5A7SI77</accession>
<dbReference type="OrthoDB" id="582337at2"/>
<evidence type="ECO:0000313" key="8">
    <source>
        <dbReference type="Proteomes" id="UP000322244"/>
    </source>
</evidence>
<proteinExistence type="predicted"/>
<gene>
    <name evidence="7" type="ORF">FOY51_02915</name>
</gene>
<dbReference type="InterPro" id="IPR003807">
    <property type="entry name" value="DUF202"/>
</dbReference>
<feature type="transmembrane region" description="Helical" evidence="5">
    <location>
        <begin position="58"/>
        <end position="78"/>
    </location>
</feature>
<evidence type="ECO:0000313" key="7">
    <source>
        <dbReference type="EMBL" id="KAA0024892.1"/>
    </source>
</evidence>
<feature type="domain" description="DUF202" evidence="6">
    <location>
        <begin position="16"/>
        <end position="83"/>
    </location>
</feature>
<dbReference type="Pfam" id="PF02656">
    <property type="entry name" value="DUF202"/>
    <property type="match status" value="1"/>
</dbReference>
<evidence type="ECO:0000256" key="3">
    <source>
        <dbReference type="ARBA" id="ARBA00022989"/>
    </source>
</evidence>
<feature type="transmembrane region" description="Helical" evidence="5">
    <location>
        <begin position="90"/>
        <end position="114"/>
    </location>
</feature>
<sequence length="118" mass="12508">MFNWLPFRAGTDPDPRFTLANERTYLAWVRTATAFVASGVGLEAFGADVLDRSIRTPLAAVLLLAGGVIAITAFVHWISTERALRFGRKLPTPVMTVVAGGVLVVCAFTLAVGVMSGG</sequence>
<evidence type="ECO:0000256" key="4">
    <source>
        <dbReference type="ARBA" id="ARBA00023136"/>
    </source>
</evidence>
<keyword evidence="2 5" id="KW-0812">Transmembrane</keyword>
<evidence type="ECO:0000256" key="1">
    <source>
        <dbReference type="ARBA" id="ARBA00004127"/>
    </source>
</evidence>
<keyword evidence="8" id="KW-1185">Reference proteome</keyword>
<evidence type="ECO:0000256" key="2">
    <source>
        <dbReference type="ARBA" id="ARBA00022692"/>
    </source>
</evidence>
<dbReference type="Proteomes" id="UP000322244">
    <property type="component" value="Unassembled WGS sequence"/>
</dbReference>
<feature type="transmembrane region" description="Helical" evidence="5">
    <location>
        <begin position="25"/>
        <end position="46"/>
    </location>
</feature>
<protein>
    <submittedName>
        <fullName evidence="7">DUF202 domain-containing protein</fullName>
    </submittedName>
</protein>
<reference evidence="7 8" key="1">
    <citation type="submission" date="2019-07" db="EMBL/GenBank/DDBJ databases">
        <title>Rhodococcus cavernicolus sp. nov., isolated from a cave.</title>
        <authorList>
            <person name="Lee S.D."/>
        </authorList>
    </citation>
    <scope>NUCLEOTIDE SEQUENCE [LARGE SCALE GENOMIC DNA]</scope>
    <source>
        <strain evidence="7 8">C1-24</strain>
    </source>
</reference>
<organism evidence="7 8">
    <name type="scientific">Antrihabitans cavernicola</name>
    <dbReference type="NCBI Taxonomy" id="2495913"/>
    <lineage>
        <taxon>Bacteria</taxon>
        <taxon>Bacillati</taxon>
        <taxon>Actinomycetota</taxon>
        <taxon>Actinomycetes</taxon>
        <taxon>Mycobacteriales</taxon>
        <taxon>Nocardiaceae</taxon>
        <taxon>Antrihabitans</taxon>
    </lineage>
</organism>
<dbReference type="GO" id="GO:0012505">
    <property type="term" value="C:endomembrane system"/>
    <property type="evidence" value="ECO:0007669"/>
    <property type="project" value="UniProtKB-SubCell"/>
</dbReference>
<keyword evidence="3 5" id="KW-1133">Transmembrane helix</keyword>